<dbReference type="InterPro" id="IPR050493">
    <property type="entry name" value="FAD-dep_Monooxygenase_BioMet"/>
</dbReference>
<keyword evidence="4" id="KW-0560">Oxidoreductase</keyword>
<evidence type="ECO:0000256" key="3">
    <source>
        <dbReference type="ARBA" id="ARBA00022827"/>
    </source>
</evidence>
<comment type="similarity">
    <text evidence="1">Belongs to the paxM FAD-dependent monooxygenase family.</text>
</comment>
<dbReference type="PANTHER" id="PTHR13789:SF242">
    <property type="entry name" value="FAD-BINDING DOMAIN-CONTAINING PROTEIN"/>
    <property type="match status" value="1"/>
</dbReference>
<dbReference type="Proteomes" id="UP001642405">
    <property type="component" value="Unassembled WGS sequence"/>
</dbReference>
<evidence type="ECO:0000256" key="5">
    <source>
        <dbReference type="ARBA" id="ARBA00023033"/>
    </source>
</evidence>
<protein>
    <recommendedName>
        <fullName evidence="7">FAD-binding domain-containing protein</fullName>
    </recommendedName>
</protein>
<dbReference type="Gene3D" id="3.50.50.60">
    <property type="entry name" value="FAD/NAD(P)-binding domain"/>
    <property type="match status" value="1"/>
</dbReference>
<dbReference type="Pfam" id="PF01494">
    <property type="entry name" value="FAD_binding_3"/>
    <property type="match status" value="1"/>
</dbReference>
<evidence type="ECO:0000313" key="8">
    <source>
        <dbReference type="EMBL" id="CAK7221837.1"/>
    </source>
</evidence>
<keyword evidence="5" id="KW-0503">Monooxygenase</keyword>
<gene>
    <name evidence="8" type="ORF">SCUCBS95973_004635</name>
</gene>
<evidence type="ECO:0000256" key="2">
    <source>
        <dbReference type="ARBA" id="ARBA00022630"/>
    </source>
</evidence>
<evidence type="ECO:0000259" key="7">
    <source>
        <dbReference type="Pfam" id="PF01494"/>
    </source>
</evidence>
<feature type="transmembrane region" description="Helical" evidence="6">
    <location>
        <begin position="23"/>
        <end position="44"/>
    </location>
</feature>
<name>A0ABP0BQN8_9PEZI</name>
<keyword evidence="2" id="KW-0285">Flavoprotein</keyword>
<comment type="caution">
    <text evidence="8">The sequence shown here is derived from an EMBL/GenBank/DDBJ whole genome shotgun (WGS) entry which is preliminary data.</text>
</comment>
<evidence type="ECO:0000313" key="9">
    <source>
        <dbReference type="Proteomes" id="UP001642405"/>
    </source>
</evidence>
<dbReference type="InterPro" id="IPR036188">
    <property type="entry name" value="FAD/NAD-bd_sf"/>
</dbReference>
<keyword evidence="6" id="KW-0472">Membrane</keyword>
<dbReference type="InterPro" id="IPR002938">
    <property type="entry name" value="FAD-bd"/>
</dbReference>
<dbReference type="PANTHER" id="PTHR13789">
    <property type="entry name" value="MONOOXYGENASE"/>
    <property type="match status" value="1"/>
</dbReference>
<keyword evidence="9" id="KW-1185">Reference proteome</keyword>
<proteinExistence type="inferred from homology"/>
<keyword evidence="6" id="KW-0812">Transmembrane</keyword>
<dbReference type="PRINTS" id="PR00420">
    <property type="entry name" value="RNGMNOXGNASE"/>
</dbReference>
<keyword evidence="3" id="KW-0274">FAD</keyword>
<evidence type="ECO:0000256" key="4">
    <source>
        <dbReference type="ARBA" id="ARBA00023002"/>
    </source>
</evidence>
<dbReference type="EMBL" id="CAWUHB010000023">
    <property type="protein sequence ID" value="CAK7221837.1"/>
    <property type="molecule type" value="Genomic_DNA"/>
</dbReference>
<keyword evidence="6" id="KW-1133">Transmembrane helix</keyword>
<dbReference type="SUPFAM" id="SSF54373">
    <property type="entry name" value="FAD-linked reductases, C-terminal domain"/>
    <property type="match status" value="1"/>
</dbReference>
<reference evidence="8 9" key="1">
    <citation type="submission" date="2024-01" db="EMBL/GenBank/DDBJ databases">
        <authorList>
            <person name="Allen C."/>
            <person name="Tagirdzhanova G."/>
        </authorList>
    </citation>
    <scope>NUCLEOTIDE SEQUENCE [LARGE SCALE GENOMIC DNA]</scope>
</reference>
<sequence>MPHPKMTPVDVQARIERPASSRLNVVVVGAGLGGLGAAISILLAGHDVTVLEAAAEIGEVGAGIQVLPNSARVLRSWGLEEDLLPYATAPRKANFIGWKGNHLSAMDYHVYGETLGSPFWDFHRANLHQCLLDRTTALGAVLKTDARVTGYTVSTDATTATLALADGTTITADLVVGADGINSTLREALLGHPDPPVLTGDLAYRLLLNTKDMEADPDLRPFLEDPQVNYWVGPGAHVVNYVLRGGELFNMVLLVPDDMPAGASTLAGNVDEMRALFKDWDPRIGKLLGLCESVTKWRLCIRPTLEPTWSDPSGTVTLLGDAVHATLPYLASGAGMALEDAGVLGLCLAKLADKAPAAKRRALQVYEACRKARTERVVARGSYNQDMYHLHDGERQIQRDQLFREFELLDAKWMAAAAARDEKLPVVEPKDESGQDPFPWRRFGVGQWLLTYEMKPDVERRWKEVVGEQGRC</sequence>
<organism evidence="8 9">
    <name type="scientific">Sporothrix curviconia</name>
    <dbReference type="NCBI Taxonomy" id="1260050"/>
    <lineage>
        <taxon>Eukaryota</taxon>
        <taxon>Fungi</taxon>
        <taxon>Dikarya</taxon>
        <taxon>Ascomycota</taxon>
        <taxon>Pezizomycotina</taxon>
        <taxon>Sordariomycetes</taxon>
        <taxon>Sordariomycetidae</taxon>
        <taxon>Ophiostomatales</taxon>
        <taxon>Ophiostomataceae</taxon>
        <taxon>Sporothrix</taxon>
    </lineage>
</organism>
<accession>A0ABP0BQN8</accession>
<evidence type="ECO:0000256" key="1">
    <source>
        <dbReference type="ARBA" id="ARBA00007992"/>
    </source>
</evidence>
<feature type="domain" description="FAD-binding" evidence="7">
    <location>
        <begin position="23"/>
        <end position="380"/>
    </location>
</feature>
<evidence type="ECO:0000256" key="6">
    <source>
        <dbReference type="SAM" id="Phobius"/>
    </source>
</evidence>
<dbReference type="SUPFAM" id="SSF51905">
    <property type="entry name" value="FAD/NAD(P)-binding domain"/>
    <property type="match status" value="1"/>
</dbReference>